<dbReference type="PANTHER" id="PTHR23349:SF40">
    <property type="entry name" value="BHLH DOMAIN-CONTAINING PROTEIN"/>
    <property type="match status" value="1"/>
</dbReference>
<keyword evidence="4" id="KW-0804">Transcription</keyword>
<name>A0AAD7X0K4_9TELE</name>
<dbReference type="EMBL" id="JAINUG010000010">
    <property type="protein sequence ID" value="KAJ8415004.1"/>
    <property type="molecule type" value="Genomic_DNA"/>
</dbReference>
<evidence type="ECO:0000256" key="4">
    <source>
        <dbReference type="ARBA" id="ARBA00023163"/>
    </source>
</evidence>
<sequence>MGRSGAESPITKAARARLARQEAFGRLTGVQWEIPVQKAARSDRSAMKSTGSDKGGFASDLDELDSGSDSSDKSTGGCSPSGGGKGKQRSRRLASVSKQRQAANARERDRTHSVNTAFTALRTLIPTEPADRKLSKIETLRLASSYISHLANVLLLGEDSPDGQPCLKYQTILQGSPHISNPTLRPICTFCLSNQRKMVRDGEKHSSV</sequence>
<dbReference type="Proteomes" id="UP001221898">
    <property type="component" value="Unassembled WGS sequence"/>
</dbReference>
<dbReference type="PANTHER" id="PTHR23349">
    <property type="entry name" value="BASIC HELIX-LOOP-HELIX TRANSCRIPTION FACTOR, TWIST"/>
    <property type="match status" value="1"/>
</dbReference>
<proteinExistence type="predicted"/>
<dbReference type="CDD" id="cd11465">
    <property type="entry name" value="bHLH_TS_scleraxis_like"/>
    <property type="match status" value="1"/>
</dbReference>
<dbReference type="InterPro" id="IPR036638">
    <property type="entry name" value="HLH_DNA-bd_sf"/>
</dbReference>
<evidence type="ECO:0000256" key="3">
    <source>
        <dbReference type="ARBA" id="ARBA00023125"/>
    </source>
</evidence>
<evidence type="ECO:0000259" key="7">
    <source>
        <dbReference type="PROSITE" id="PS50888"/>
    </source>
</evidence>
<dbReference type="SUPFAM" id="SSF47459">
    <property type="entry name" value="HLH, helix-loop-helix DNA-binding domain"/>
    <property type="match status" value="1"/>
</dbReference>
<dbReference type="FunFam" id="4.10.280.10:FF:000010">
    <property type="entry name" value="Scleraxis bHLH transcription factor"/>
    <property type="match status" value="1"/>
</dbReference>
<keyword evidence="3" id="KW-0238">DNA-binding</keyword>
<comment type="subcellular location">
    <subcellularLocation>
        <location evidence="1">Nucleus</location>
    </subcellularLocation>
</comment>
<evidence type="ECO:0000313" key="9">
    <source>
        <dbReference type="Proteomes" id="UP001221898"/>
    </source>
</evidence>
<dbReference type="SMART" id="SM00353">
    <property type="entry name" value="HLH"/>
    <property type="match status" value="1"/>
</dbReference>
<dbReference type="AlphaFoldDB" id="A0AAD7X0K4"/>
<dbReference type="InterPro" id="IPR011598">
    <property type="entry name" value="bHLH_dom"/>
</dbReference>
<evidence type="ECO:0000256" key="2">
    <source>
        <dbReference type="ARBA" id="ARBA00023015"/>
    </source>
</evidence>
<dbReference type="GO" id="GO:0046983">
    <property type="term" value="F:protein dimerization activity"/>
    <property type="evidence" value="ECO:0007669"/>
    <property type="project" value="InterPro"/>
</dbReference>
<evidence type="ECO:0000256" key="1">
    <source>
        <dbReference type="ARBA" id="ARBA00004123"/>
    </source>
</evidence>
<dbReference type="GO" id="GO:0005634">
    <property type="term" value="C:nucleus"/>
    <property type="evidence" value="ECO:0007669"/>
    <property type="project" value="UniProtKB-SubCell"/>
</dbReference>
<keyword evidence="9" id="KW-1185">Reference proteome</keyword>
<dbReference type="Gene3D" id="4.10.280.10">
    <property type="entry name" value="Helix-loop-helix DNA-binding domain"/>
    <property type="match status" value="1"/>
</dbReference>
<reference evidence="8" key="1">
    <citation type="journal article" date="2023" name="Science">
        <title>Genome structures resolve the early diversification of teleost fishes.</title>
        <authorList>
            <person name="Parey E."/>
            <person name="Louis A."/>
            <person name="Montfort J."/>
            <person name="Bouchez O."/>
            <person name="Roques C."/>
            <person name="Iampietro C."/>
            <person name="Lluch J."/>
            <person name="Castinel A."/>
            <person name="Donnadieu C."/>
            <person name="Desvignes T."/>
            <person name="Floi Bucao C."/>
            <person name="Jouanno E."/>
            <person name="Wen M."/>
            <person name="Mejri S."/>
            <person name="Dirks R."/>
            <person name="Jansen H."/>
            <person name="Henkel C."/>
            <person name="Chen W.J."/>
            <person name="Zahm M."/>
            <person name="Cabau C."/>
            <person name="Klopp C."/>
            <person name="Thompson A.W."/>
            <person name="Robinson-Rechavi M."/>
            <person name="Braasch I."/>
            <person name="Lecointre G."/>
            <person name="Bobe J."/>
            <person name="Postlethwait J.H."/>
            <person name="Berthelot C."/>
            <person name="Roest Crollius H."/>
            <person name="Guiguen Y."/>
        </authorList>
    </citation>
    <scope>NUCLEOTIDE SEQUENCE</scope>
    <source>
        <strain evidence="8">NC1722</strain>
    </source>
</reference>
<dbReference type="GO" id="GO:0000981">
    <property type="term" value="F:DNA-binding transcription factor activity, RNA polymerase II-specific"/>
    <property type="evidence" value="ECO:0007669"/>
    <property type="project" value="TreeGrafter"/>
</dbReference>
<evidence type="ECO:0000256" key="6">
    <source>
        <dbReference type="SAM" id="MobiDB-lite"/>
    </source>
</evidence>
<feature type="domain" description="BHLH" evidence="7">
    <location>
        <begin position="98"/>
        <end position="150"/>
    </location>
</feature>
<accession>A0AAD7X0K4</accession>
<dbReference type="Pfam" id="PF00010">
    <property type="entry name" value="HLH"/>
    <property type="match status" value="1"/>
</dbReference>
<gene>
    <name evidence="8" type="ORF">AAFF_G00007020</name>
</gene>
<dbReference type="GO" id="GO:0000977">
    <property type="term" value="F:RNA polymerase II transcription regulatory region sequence-specific DNA binding"/>
    <property type="evidence" value="ECO:0007669"/>
    <property type="project" value="TreeGrafter"/>
</dbReference>
<evidence type="ECO:0000313" key="8">
    <source>
        <dbReference type="EMBL" id="KAJ8415004.1"/>
    </source>
</evidence>
<keyword evidence="5" id="KW-0539">Nucleus</keyword>
<protein>
    <recommendedName>
        <fullName evidence="7">BHLH domain-containing protein</fullName>
    </recommendedName>
</protein>
<dbReference type="PROSITE" id="PS50888">
    <property type="entry name" value="BHLH"/>
    <property type="match status" value="1"/>
</dbReference>
<keyword evidence="2" id="KW-0805">Transcription regulation</keyword>
<dbReference type="InterPro" id="IPR050283">
    <property type="entry name" value="E-box_TF_Regulators"/>
</dbReference>
<comment type="caution">
    <text evidence="8">The sequence shown here is derived from an EMBL/GenBank/DDBJ whole genome shotgun (WGS) entry which is preliminary data.</text>
</comment>
<feature type="region of interest" description="Disordered" evidence="6">
    <location>
        <begin position="24"/>
        <end position="113"/>
    </location>
</feature>
<dbReference type="GO" id="GO:0032502">
    <property type="term" value="P:developmental process"/>
    <property type="evidence" value="ECO:0007669"/>
    <property type="project" value="TreeGrafter"/>
</dbReference>
<organism evidence="8 9">
    <name type="scientific">Aldrovandia affinis</name>
    <dbReference type="NCBI Taxonomy" id="143900"/>
    <lineage>
        <taxon>Eukaryota</taxon>
        <taxon>Metazoa</taxon>
        <taxon>Chordata</taxon>
        <taxon>Craniata</taxon>
        <taxon>Vertebrata</taxon>
        <taxon>Euteleostomi</taxon>
        <taxon>Actinopterygii</taxon>
        <taxon>Neopterygii</taxon>
        <taxon>Teleostei</taxon>
        <taxon>Notacanthiformes</taxon>
        <taxon>Halosauridae</taxon>
        <taxon>Aldrovandia</taxon>
    </lineage>
</organism>
<feature type="compositionally biased region" description="Low complexity" evidence="6">
    <location>
        <begin position="67"/>
        <end position="78"/>
    </location>
</feature>
<evidence type="ECO:0000256" key="5">
    <source>
        <dbReference type="ARBA" id="ARBA00023242"/>
    </source>
</evidence>